<dbReference type="InterPro" id="IPR021827">
    <property type="entry name" value="Nup186/Nup192/Nup205"/>
</dbReference>
<feature type="compositionally biased region" description="Basic and acidic residues" evidence="2">
    <location>
        <begin position="137"/>
        <end position="147"/>
    </location>
</feature>
<keyword evidence="4" id="KW-1185">Reference proteome</keyword>
<evidence type="ECO:0000256" key="1">
    <source>
        <dbReference type="SAM" id="Coils"/>
    </source>
</evidence>
<dbReference type="PANTHER" id="PTHR31344:SF11">
    <property type="entry name" value="NUCLEOLAR PROTEIN GAR2-LIKE PROTEIN"/>
    <property type="match status" value="1"/>
</dbReference>
<evidence type="ECO:0000313" key="3">
    <source>
        <dbReference type="EMBL" id="KAK3006269.1"/>
    </source>
</evidence>
<dbReference type="GO" id="GO:0005643">
    <property type="term" value="C:nuclear pore"/>
    <property type="evidence" value="ECO:0007669"/>
    <property type="project" value="InterPro"/>
</dbReference>
<organism evidence="3 4">
    <name type="scientific">Escallonia herrerae</name>
    <dbReference type="NCBI Taxonomy" id="1293975"/>
    <lineage>
        <taxon>Eukaryota</taxon>
        <taxon>Viridiplantae</taxon>
        <taxon>Streptophyta</taxon>
        <taxon>Embryophyta</taxon>
        <taxon>Tracheophyta</taxon>
        <taxon>Spermatophyta</taxon>
        <taxon>Magnoliopsida</taxon>
        <taxon>eudicotyledons</taxon>
        <taxon>Gunneridae</taxon>
        <taxon>Pentapetalae</taxon>
        <taxon>asterids</taxon>
        <taxon>campanulids</taxon>
        <taxon>Escalloniales</taxon>
        <taxon>Escalloniaceae</taxon>
        <taxon>Escallonia</taxon>
    </lineage>
</organism>
<sequence>MAGVGVCFSPLMRAATLVQLKKVEISMKETGNKRTPNNNQAKSFAKSERREHKLQDENAHKNVKPKEIDSKASSTKPAISLLVSDPNTGTDASEVVCEFAVTHCVDGVYRSEEASQDLKTLEMVDKENKNGVNCRSSDLEGEAKEGREEESDTETITDSVSSHGDSQAAEDEKVERAARVPKRLAKKDSSDSFPRTSRVKSDRGTKTVQIKASNNAAKKAAKSSRGPSRATTNSLSETSLRNMKVHPKPSSESSDGVEDKPLEEIKEVDRMDEASNDMHNATSDDETVNAEENDDQEDKAALDRKVAEMEVRIDKLEAELREVAALEISLYSVVPEHGSSAHKVHTPARRLSRLYIHACKHWSQDKRATVARNIVSGLVLIAKSCGSDVARLTFWLSNNIILREIITQAFGKSCNSSSLTRIFESNGGGKKSEGKSALLKWKGSSSCMQQNKIGFMQFIDDWQATSTFTAALEKVESWIFSRMVESIWWQTLTPNMQSPTGDIRTNKTVGRLLGPALGDQQQGSFSINLWKDAFRDAFRRLCPVRAGGHECGCLPVMAKLVMEQCVSRLDVAMFNAILRESAHEIPTDPVSDPIVDSKVLPIPAGDLSFGSGAQLKNSVGNWSRWLSDLFGMDADNPVKGDQPDKEDNDGQGRNAVPKCFHLLNALSDLLMLPKDMLMDRSIRTEVCPSISIPLLKRILCNFTPDEFCPDPVPGTVLEALNAECFIERRFSGETASSFPYTASPVLYTPPSSDDVSEKVAEAGGKSQLARNASIIQRKGYTSDEELEELDSPLNSRIEKFPSSPTITANGNVNGNHIDQRGYPGANARYQLLREVWLA</sequence>
<feature type="region of interest" description="Disordered" evidence="2">
    <location>
        <begin position="130"/>
        <end position="299"/>
    </location>
</feature>
<feature type="compositionally biased region" description="Polar residues" evidence="2">
    <location>
        <begin position="33"/>
        <end position="42"/>
    </location>
</feature>
<reference evidence="3" key="1">
    <citation type="submission" date="2022-12" db="EMBL/GenBank/DDBJ databases">
        <title>Draft genome assemblies for two species of Escallonia (Escalloniales).</title>
        <authorList>
            <person name="Chanderbali A."/>
            <person name="Dervinis C."/>
            <person name="Anghel I."/>
            <person name="Soltis D."/>
            <person name="Soltis P."/>
            <person name="Zapata F."/>
        </authorList>
    </citation>
    <scope>NUCLEOTIDE SEQUENCE</scope>
    <source>
        <strain evidence="3">UCBG64.0493</strain>
        <tissue evidence="3">Leaf</tissue>
    </source>
</reference>
<keyword evidence="1" id="KW-0175">Coiled coil</keyword>
<feature type="compositionally biased region" description="Basic and acidic residues" evidence="2">
    <location>
        <begin position="45"/>
        <end position="70"/>
    </location>
</feature>
<feature type="compositionally biased region" description="Basic and acidic residues" evidence="2">
    <location>
        <begin position="257"/>
        <end position="273"/>
    </location>
</feature>
<evidence type="ECO:0008006" key="5">
    <source>
        <dbReference type="Google" id="ProtNLM"/>
    </source>
</evidence>
<comment type="caution">
    <text evidence="3">The sequence shown here is derived from an EMBL/GenBank/DDBJ whole genome shotgun (WGS) entry which is preliminary data.</text>
</comment>
<dbReference type="EMBL" id="JAVXUP010002015">
    <property type="protein sequence ID" value="KAK3006269.1"/>
    <property type="molecule type" value="Genomic_DNA"/>
</dbReference>
<feature type="region of interest" description="Disordered" evidence="2">
    <location>
        <begin position="28"/>
        <end position="74"/>
    </location>
</feature>
<evidence type="ECO:0000256" key="2">
    <source>
        <dbReference type="SAM" id="MobiDB-lite"/>
    </source>
</evidence>
<name>A0AA89AJK4_9ASTE</name>
<feature type="compositionally biased region" description="Polar residues" evidence="2">
    <location>
        <begin position="225"/>
        <end position="241"/>
    </location>
</feature>
<dbReference type="AlphaFoldDB" id="A0AA89AJK4"/>
<feature type="coiled-coil region" evidence="1">
    <location>
        <begin position="299"/>
        <end position="326"/>
    </location>
</feature>
<evidence type="ECO:0000313" key="4">
    <source>
        <dbReference type="Proteomes" id="UP001188597"/>
    </source>
</evidence>
<dbReference type="PANTHER" id="PTHR31344">
    <property type="entry name" value="NUCLEAR PORE COMPLEX PROTEIN NUP205"/>
    <property type="match status" value="1"/>
</dbReference>
<proteinExistence type="predicted"/>
<gene>
    <name evidence="3" type="ORF">RJ639_017469</name>
</gene>
<feature type="compositionally biased region" description="Acidic residues" evidence="2">
    <location>
        <begin position="283"/>
        <end position="297"/>
    </location>
</feature>
<dbReference type="Proteomes" id="UP001188597">
    <property type="component" value="Unassembled WGS sequence"/>
</dbReference>
<protein>
    <recommendedName>
        <fullName evidence="5">Dilute domain-containing protein</fullName>
    </recommendedName>
</protein>
<accession>A0AA89AJK4</accession>